<keyword evidence="2" id="KW-1185">Reference proteome</keyword>
<sequence length="112" mass="12500">MMGSIKVTGLNELTLGLKKKVNLDAVKKVVKQNGAELQREAQRNAPVDTGTLKRSIALEIADSGTAAIVEPTVEYAPYVEFGTRFMEAQPYLRPAFNEQKEKFKKDMKKLVE</sequence>
<dbReference type="RefSeq" id="WP_274703061.1">
    <property type="nucleotide sequence ID" value="NZ_CP171347.1"/>
</dbReference>
<organism evidence="1 2">
    <name type="scientific">Eubacterium limosum</name>
    <dbReference type="NCBI Taxonomy" id="1736"/>
    <lineage>
        <taxon>Bacteria</taxon>
        <taxon>Bacillati</taxon>
        <taxon>Bacillota</taxon>
        <taxon>Clostridia</taxon>
        <taxon>Eubacteriales</taxon>
        <taxon>Eubacteriaceae</taxon>
        <taxon>Eubacterium</taxon>
    </lineage>
</organism>
<proteinExistence type="predicted"/>
<accession>A0ABT5UV14</accession>
<dbReference type="Pfam" id="PF04883">
    <property type="entry name" value="HK97-gp10_like"/>
    <property type="match status" value="1"/>
</dbReference>
<dbReference type="NCBIfam" id="TIGR01725">
    <property type="entry name" value="phge_HK97_gp10"/>
    <property type="match status" value="1"/>
</dbReference>
<evidence type="ECO:0000313" key="1">
    <source>
        <dbReference type="EMBL" id="MDE1472803.1"/>
    </source>
</evidence>
<name>A0ABT5UV14_EUBLI</name>
<protein>
    <submittedName>
        <fullName evidence="1">HK97 gp10 family phage protein</fullName>
    </submittedName>
</protein>
<reference evidence="1 2" key="1">
    <citation type="submission" date="2023-02" db="EMBL/GenBank/DDBJ databases">
        <title>Comparative genome analysis of Eubacterium limosum species.</title>
        <authorList>
            <person name="Bak J.E."/>
        </authorList>
    </citation>
    <scope>NUCLEOTIDE SEQUENCE [LARGE SCALE GENOMIC DNA]</scope>
    <source>
        <strain evidence="1 2">KGMB01548</strain>
    </source>
</reference>
<dbReference type="Proteomes" id="UP001215087">
    <property type="component" value="Unassembled WGS sequence"/>
</dbReference>
<evidence type="ECO:0000313" key="2">
    <source>
        <dbReference type="Proteomes" id="UP001215087"/>
    </source>
</evidence>
<dbReference type="InterPro" id="IPR010064">
    <property type="entry name" value="HK97-gp10_tail"/>
</dbReference>
<gene>
    <name evidence="1" type="ORF">PTZ04_21305</name>
</gene>
<comment type="caution">
    <text evidence="1">The sequence shown here is derived from an EMBL/GenBank/DDBJ whole genome shotgun (WGS) entry which is preliminary data.</text>
</comment>
<dbReference type="EMBL" id="JAQSVD010000020">
    <property type="protein sequence ID" value="MDE1472803.1"/>
    <property type="molecule type" value="Genomic_DNA"/>
</dbReference>